<accession>A0AA87MQN2</accession>
<sequence>MPSNLVVRTIWPLFLRVFFFRTNPKTFRTFIAVCLYKIWEFRPSKSFYDSPLKGRSLFKQQESKDQTDSQKIQIQKMKRF</sequence>
<evidence type="ECO:0000313" key="3">
    <source>
        <dbReference type="Proteomes" id="UP000001343"/>
    </source>
</evidence>
<feature type="region of interest" description="Disordered" evidence="1">
    <location>
        <begin position="59"/>
        <end position="80"/>
    </location>
</feature>
<dbReference type="Proteomes" id="UP000001343">
    <property type="component" value="Unassembled WGS sequence"/>
</dbReference>
<dbReference type="EMBL" id="AKWM02000040">
    <property type="protein sequence ID" value="EKS00075.1"/>
    <property type="molecule type" value="Genomic_DNA"/>
</dbReference>
<evidence type="ECO:0000256" key="1">
    <source>
        <dbReference type="SAM" id="MobiDB-lite"/>
    </source>
</evidence>
<comment type="caution">
    <text evidence="2">The sequence shown here is derived from an EMBL/GenBank/DDBJ whole genome shotgun (WGS) entry which is preliminary data.</text>
</comment>
<dbReference type="AlphaFoldDB" id="A0AA87MQN2"/>
<protein>
    <submittedName>
        <fullName evidence="2">Uncharacterized protein</fullName>
    </submittedName>
</protein>
<evidence type="ECO:0000313" key="2">
    <source>
        <dbReference type="EMBL" id="EKS00075.1"/>
    </source>
</evidence>
<reference evidence="2 3" key="1">
    <citation type="journal article" date="2014" name="Int. J. Syst. Evol. Microbiol.">
        <title>Leptospira mayottensis sp. nov., a pathogenic species of the genus Leptospira isolated from humans.</title>
        <authorList>
            <person name="Bourhy P."/>
            <person name="Collet L."/>
            <person name="Brisse S."/>
            <person name="Picardeau M."/>
        </authorList>
    </citation>
    <scope>NUCLEOTIDE SEQUENCE [LARGE SCALE GENOMIC DNA]</scope>
    <source>
        <strain evidence="2 3">200901122</strain>
    </source>
</reference>
<name>A0AA87MQN2_9LEPT</name>
<gene>
    <name evidence="2" type="ORF">LEP1GSC125_3494</name>
</gene>
<proteinExistence type="predicted"/>
<organism evidence="2 3">
    <name type="scientific">Leptospira mayottensis 200901122</name>
    <dbReference type="NCBI Taxonomy" id="1193010"/>
    <lineage>
        <taxon>Bacteria</taxon>
        <taxon>Pseudomonadati</taxon>
        <taxon>Spirochaetota</taxon>
        <taxon>Spirochaetia</taxon>
        <taxon>Leptospirales</taxon>
        <taxon>Leptospiraceae</taxon>
        <taxon>Leptospira</taxon>
    </lineage>
</organism>